<comment type="caution">
    <text evidence="1">The sequence shown here is derived from an EMBL/GenBank/DDBJ whole genome shotgun (WGS) entry which is preliminary data.</text>
</comment>
<sequence length="125" mass="14531">MQGKKGGMAQLVPSLYDEFQNGAEDCGFESIMGLKSPANDDKLLMVDFNRTNCVKSPYLCAYNGGNDFVISEDEHEDEHKYEVEREHEHEHEYENKQNKNIKMISKWIYKSKVKNYFSLGISLRK</sequence>
<evidence type="ECO:0000313" key="2">
    <source>
        <dbReference type="Proteomes" id="UP000663879"/>
    </source>
</evidence>
<reference evidence="1" key="1">
    <citation type="submission" date="2021-02" db="EMBL/GenBank/DDBJ databases">
        <authorList>
            <person name="Nowell W R."/>
        </authorList>
    </citation>
    <scope>NUCLEOTIDE SEQUENCE</scope>
    <source>
        <strain evidence="1">Ploen Becks lab</strain>
    </source>
</reference>
<proteinExistence type="predicted"/>
<protein>
    <submittedName>
        <fullName evidence="1">Uncharacterized protein</fullName>
    </submittedName>
</protein>
<dbReference type="Proteomes" id="UP000663879">
    <property type="component" value="Unassembled WGS sequence"/>
</dbReference>
<organism evidence="1 2">
    <name type="scientific">Brachionus calyciflorus</name>
    <dbReference type="NCBI Taxonomy" id="104777"/>
    <lineage>
        <taxon>Eukaryota</taxon>
        <taxon>Metazoa</taxon>
        <taxon>Spiralia</taxon>
        <taxon>Gnathifera</taxon>
        <taxon>Rotifera</taxon>
        <taxon>Eurotatoria</taxon>
        <taxon>Monogononta</taxon>
        <taxon>Pseudotrocha</taxon>
        <taxon>Ploima</taxon>
        <taxon>Brachionidae</taxon>
        <taxon>Brachionus</taxon>
    </lineage>
</organism>
<accession>A0A814AC69</accession>
<dbReference type="EMBL" id="CAJNOC010002105">
    <property type="protein sequence ID" value="CAF0912698.1"/>
    <property type="molecule type" value="Genomic_DNA"/>
</dbReference>
<keyword evidence="2" id="KW-1185">Reference proteome</keyword>
<gene>
    <name evidence="1" type="ORF">OXX778_LOCUS11986</name>
</gene>
<name>A0A814AC69_9BILA</name>
<evidence type="ECO:0000313" key="1">
    <source>
        <dbReference type="EMBL" id="CAF0912698.1"/>
    </source>
</evidence>
<dbReference type="AlphaFoldDB" id="A0A814AC69"/>